<evidence type="ECO:0000256" key="9">
    <source>
        <dbReference type="ARBA" id="ARBA00022840"/>
    </source>
</evidence>
<dbReference type="RefSeq" id="WP_245612437.1">
    <property type="nucleotide sequence ID" value="NZ_AXCW01000065.1"/>
</dbReference>
<evidence type="ECO:0000256" key="7">
    <source>
        <dbReference type="ARBA" id="ARBA00022741"/>
    </source>
</evidence>
<evidence type="ECO:0000313" key="15">
    <source>
        <dbReference type="EMBL" id="EYR63846.1"/>
    </source>
</evidence>
<feature type="transmembrane region" description="Helical" evidence="13">
    <location>
        <begin position="12"/>
        <end position="36"/>
    </location>
</feature>
<dbReference type="CDD" id="cd00075">
    <property type="entry name" value="HATPase"/>
    <property type="match status" value="1"/>
</dbReference>
<evidence type="ECO:0000313" key="16">
    <source>
        <dbReference type="Proteomes" id="UP000019753"/>
    </source>
</evidence>
<evidence type="ECO:0000256" key="11">
    <source>
        <dbReference type="ARBA" id="ARBA00023136"/>
    </source>
</evidence>
<dbReference type="GO" id="GO:0000155">
    <property type="term" value="F:phosphorelay sensor kinase activity"/>
    <property type="evidence" value="ECO:0007669"/>
    <property type="project" value="InterPro"/>
</dbReference>
<dbReference type="CDD" id="cd00082">
    <property type="entry name" value="HisKA"/>
    <property type="match status" value="1"/>
</dbReference>
<dbReference type="InterPro" id="IPR036097">
    <property type="entry name" value="HisK_dim/P_sf"/>
</dbReference>
<dbReference type="InterPro" id="IPR050351">
    <property type="entry name" value="BphY/WalK/GraS-like"/>
</dbReference>
<evidence type="ECO:0000256" key="10">
    <source>
        <dbReference type="ARBA" id="ARBA00023012"/>
    </source>
</evidence>
<keyword evidence="8 15" id="KW-0418">Kinase</keyword>
<gene>
    <name evidence="15" type="ORF">N866_17860</name>
</gene>
<comment type="catalytic activity">
    <reaction evidence="1">
        <text>ATP + protein L-histidine = ADP + protein N-phospho-L-histidine.</text>
        <dbReference type="EC" id="2.7.13.3"/>
    </reaction>
</comment>
<evidence type="ECO:0000256" key="2">
    <source>
        <dbReference type="ARBA" id="ARBA00004236"/>
    </source>
</evidence>
<dbReference type="SMART" id="SM00388">
    <property type="entry name" value="HisKA"/>
    <property type="match status" value="1"/>
</dbReference>
<dbReference type="SUPFAM" id="SSF55874">
    <property type="entry name" value="ATPase domain of HSP90 chaperone/DNA topoisomerase II/histidine kinase"/>
    <property type="match status" value="1"/>
</dbReference>
<name>A0A021VRT9_9CELL</name>
<feature type="domain" description="Histidine kinase" evidence="14">
    <location>
        <begin position="177"/>
        <end position="396"/>
    </location>
</feature>
<dbReference type="AlphaFoldDB" id="A0A021VRT9"/>
<dbReference type="PANTHER" id="PTHR45453:SF1">
    <property type="entry name" value="PHOSPHATE REGULON SENSOR PROTEIN PHOR"/>
    <property type="match status" value="1"/>
</dbReference>
<evidence type="ECO:0000256" key="12">
    <source>
        <dbReference type="ARBA" id="ARBA00039401"/>
    </source>
</evidence>
<dbReference type="InterPro" id="IPR036890">
    <property type="entry name" value="HATPase_C_sf"/>
</dbReference>
<evidence type="ECO:0000256" key="5">
    <source>
        <dbReference type="ARBA" id="ARBA00022553"/>
    </source>
</evidence>
<dbReference type="PRINTS" id="PR00344">
    <property type="entry name" value="BCTRLSENSOR"/>
</dbReference>
<accession>A0A021VRT9</accession>
<comment type="caution">
    <text evidence="15">The sequence shown here is derived from an EMBL/GenBank/DDBJ whole genome shotgun (WGS) entry which is preliminary data.</text>
</comment>
<dbReference type="Pfam" id="PF02518">
    <property type="entry name" value="HATPase_c"/>
    <property type="match status" value="1"/>
</dbReference>
<evidence type="ECO:0000256" key="3">
    <source>
        <dbReference type="ARBA" id="ARBA00012438"/>
    </source>
</evidence>
<dbReference type="InterPro" id="IPR003594">
    <property type="entry name" value="HATPase_dom"/>
</dbReference>
<keyword evidence="13" id="KW-1133">Transmembrane helix</keyword>
<dbReference type="InterPro" id="IPR003661">
    <property type="entry name" value="HisK_dim/P_dom"/>
</dbReference>
<evidence type="ECO:0000256" key="1">
    <source>
        <dbReference type="ARBA" id="ARBA00000085"/>
    </source>
</evidence>
<reference evidence="15 16" key="1">
    <citation type="submission" date="2014-01" db="EMBL/GenBank/DDBJ databases">
        <title>Actinotalea ferrariae CF5-4.</title>
        <authorList>
            <person name="Chen F."/>
            <person name="Li Y."/>
            <person name="Wang G."/>
        </authorList>
    </citation>
    <scope>NUCLEOTIDE SEQUENCE [LARGE SCALE GENOMIC DNA]</scope>
    <source>
        <strain evidence="15 16">CF5-4</strain>
    </source>
</reference>
<dbReference type="GO" id="GO:0016036">
    <property type="term" value="P:cellular response to phosphate starvation"/>
    <property type="evidence" value="ECO:0007669"/>
    <property type="project" value="TreeGrafter"/>
</dbReference>
<dbReference type="GO" id="GO:0005524">
    <property type="term" value="F:ATP binding"/>
    <property type="evidence" value="ECO:0007669"/>
    <property type="project" value="UniProtKB-KW"/>
</dbReference>
<dbReference type="PANTHER" id="PTHR45453">
    <property type="entry name" value="PHOSPHATE REGULON SENSOR PROTEIN PHOR"/>
    <property type="match status" value="1"/>
</dbReference>
<dbReference type="Gene3D" id="1.10.287.130">
    <property type="match status" value="1"/>
</dbReference>
<evidence type="ECO:0000256" key="6">
    <source>
        <dbReference type="ARBA" id="ARBA00022679"/>
    </source>
</evidence>
<dbReference type="GO" id="GO:0004721">
    <property type="term" value="F:phosphoprotein phosphatase activity"/>
    <property type="evidence" value="ECO:0007669"/>
    <property type="project" value="TreeGrafter"/>
</dbReference>
<comment type="subcellular location">
    <subcellularLocation>
        <location evidence="2">Cell membrane</location>
    </subcellularLocation>
</comment>
<evidence type="ECO:0000256" key="4">
    <source>
        <dbReference type="ARBA" id="ARBA00022475"/>
    </source>
</evidence>
<dbReference type="GO" id="GO:0005886">
    <property type="term" value="C:plasma membrane"/>
    <property type="evidence" value="ECO:0007669"/>
    <property type="project" value="UniProtKB-SubCell"/>
</dbReference>
<keyword evidence="13" id="KW-0812">Transmembrane</keyword>
<dbReference type="SUPFAM" id="SSF47384">
    <property type="entry name" value="Homodimeric domain of signal transducing histidine kinase"/>
    <property type="match status" value="1"/>
</dbReference>
<proteinExistence type="predicted"/>
<dbReference type="EMBL" id="AXCW01000065">
    <property type="protein sequence ID" value="EYR63846.1"/>
    <property type="molecule type" value="Genomic_DNA"/>
</dbReference>
<dbReference type="Gene3D" id="3.30.565.10">
    <property type="entry name" value="Histidine kinase-like ATPase, C-terminal domain"/>
    <property type="match status" value="1"/>
</dbReference>
<dbReference type="InterPro" id="IPR004358">
    <property type="entry name" value="Sig_transdc_His_kin-like_C"/>
</dbReference>
<dbReference type="PROSITE" id="PS50109">
    <property type="entry name" value="HIS_KIN"/>
    <property type="match status" value="1"/>
</dbReference>
<keyword evidence="4" id="KW-1003">Cell membrane</keyword>
<sequence length="417" mass="43506">MIETPLADGVAQVAVGTMVVAVLVAAVLGVVVGLLVGRSPRAAHGAAAGGRDEPDPPEGRDVLDRGATEVLAALRSAAVVAETDGRVVRASPTARTVGLVRDDRFQHPVLERMVLDVVADGRVRDEEHALPRSAVGGGTLVMQVRVAMLGDHHVLLLAEDRTEARRLEAIRRDFVVNISHELKTPVGALALLSETVQDAADDPDAVRRFAGRMQTEAARLAALVQEVIQLSRLQVADPLVAATTIALTDVVHEAADRSRTTATGKGIEIDVGPVPRGAVVLGSHDLLVTAVRNLLDNAVAYSEPGTRVAVGTTLRPEADAVEVAVVDQGIGIPTEAQPRLFERFYRVDPARSRDTGGTGLGLSIVKHVVADHGGEVSVWSQLGHGSTFTVRLPLAPDALATTAPAAPTGPPDEGAAP</sequence>
<dbReference type="FunFam" id="1.10.287.130:FF:000008">
    <property type="entry name" value="Two-component sensor histidine kinase"/>
    <property type="match status" value="1"/>
</dbReference>
<dbReference type="InterPro" id="IPR005467">
    <property type="entry name" value="His_kinase_dom"/>
</dbReference>
<organism evidence="15 16">
    <name type="scientific">Actinotalea ferrariae CF5-4</name>
    <dbReference type="NCBI Taxonomy" id="948458"/>
    <lineage>
        <taxon>Bacteria</taxon>
        <taxon>Bacillati</taxon>
        <taxon>Actinomycetota</taxon>
        <taxon>Actinomycetes</taxon>
        <taxon>Micrococcales</taxon>
        <taxon>Cellulomonadaceae</taxon>
        <taxon>Actinotalea</taxon>
    </lineage>
</organism>
<dbReference type="SMART" id="SM00387">
    <property type="entry name" value="HATPase_c"/>
    <property type="match status" value="1"/>
</dbReference>
<keyword evidence="16" id="KW-1185">Reference proteome</keyword>
<keyword evidence="6" id="KW-0808">Transferase</keyword>
<protein>
    <recommendedName>
        <fullName evidence="12">Sensor-like histidine kinase SenX3</fullName>
        <ecNumber evidence="3">2.7.13.3</ecNumber>
    </recommendedName>
</protein>
<dbReference type="Pfam" id="PF00512">
    <property type="entry name" value="HisKA"/>
    <property type="match status" value="1"/>
</dbReference>
<keyword evidence="9" id="KW-0067">ATP-binding</keyword>
<dbReference type="EC" id="2.7.13.3" evidence="3"/>
<keyword evidence="7" id="KW-0547">Nucleotide-binding</keyword>
<keyword evidence="10" id="KW-0902">Two-component regulatory system</keyword>
<evidence type="ECO:0000256" key="8">
    <source>
        <dbReference type="ARBA" id="ARBA00022777"/>
    </source>
</evidence>
<keyword evidence="5" id="KW-0597">Phosphoprotein</keyword>
<dbReference type="Proteomes" id="UP000019753">
    <property type="component" value="Unassembled WGS sequence"/>
</dbReference>
<evidence type="ECO:0000256" key="13">
    <source>
        <dbReference type="SAM" id="Phobius"/>
    </source>
</evidence>
<dbReference type="FunFam" id="3.30.565.10:FF:000006">
    <property type="entry name" value="Sensor histidine kinase WalK"/>
    <property type="match status" value="1"/>
</dbReference>
<keyword evidence="11 13" id="KW-0472">Membrane</keyword>
<evidence type="ECO:0000259" key="14">
    <source>
        <dbReference type="PROSITE" id="PS50109"/>
    </source>
</evidence>